<dbReference type="Proteomes" id="UP000314294">
    <property type="component" value="Unassembled WGS sequence"/>
</dbReference>
<gene>
    <name evidence="1" type="ORF">EYF80_061433</name>
</gene>
<evidence type="ECO:0000313" key="1">
    <source>
        <dbReference type="EMBL" id="TNN28419.1"/>
    </source>
</evidence>
<evidence type="ECO:0000313" key="2">
    <source>
        <dbReference type="Proteomes" id="UP000314294"/>
    </source>
</evidence>
<protein>
    <submittedName>
        <fullName evidence="1">Uncharacterized protein</fullName>
    </submittedName>
</protein>
<accession>A0A4Z2EI05</accession>
<dbReference type="EMBL" id="SRLO01006918">
    <property type="protein sequence ID" value="TNN28419.1"/>
    <property type="molecule type" value="Genomic_DNA"/>
</dbReference>
<keyword evidence="2" id="KW-1185">Reference proteome</keyword>
<sequence>MPNVPRRFGLGIPIKNGAQWKLKTTNGSSRARRRDLKQPVVSFTGLQKEVGCECREAFRAPSEQRDFWVWCQARADNALTFLAPGGLVVSDRGGTEGAISCRRFSREEAQRETRRIHRLWKRSLIGEKPQSMKGEVTAL</sequence>
<comment type="caution">
    <text evidence="1">The sequence shown here is derived from an EMBL/GenBank/DDBJ whole genome shotgun (WGS) entry which is preliminary data.</text>
</comment>
<organism evidence="1 2">
    <name type="scientific">Liparis tanakae</name>
    <name type="common">Tanaka's snailfish</name>
    <dbReference type="NCBI Taxonomy" id="230148"/>
    <lineage>
        <taxon>Eukaryota</taxon>
        <taxon>Metazoa</taxon>
        <taxon>Chordata</taxon>
        <taxon>Craniata</taxon>
        <taxon>Vertebrata</taxon>
        <taxon>Euteleostomi</taxon>
        <taxon>Actinopterygii</taxon>
        <taxon>Neopterygii</taxon>
        <taxon>Teleostei</taxon>
        <taxon>Neoteleostei</taxon>
        <taxon>Acanthomorphata</taxon>
        <taxon>Eupercaria</taxon>
        <taxon>Perciformes</taxon>
        <taxon>Cottioidei</taxon>
        <taxon>Cottales</taxon>
        <taxon>Liparidae</taxon>
        <taxon>Liparis</taxon>
    </lineage>
</organism>
<dbReference type="AlphaFoldDB" id="A0A4Z2EI05"/>
<reference evidence="1 2" key="1">
    <citation type="submission" date="2019-03" db="EMBL/GenBank/DDBJ databases">
        <title>First draft genome of Liparis tanakae, snailfish: a comprehensive survey of snailfish specific genes.</title>
        <authorList>
            <person name="Kim W."/>
            <person name="Song I."/>
            <person name="Jeong J.-H."/>
            <person name="Kim D."/>
            <person name="Kim S."/>
            <person name="Ryu S."/>
            <person name="Song J.Y."/>
            <person name="Lee S.K."/>
        </authorList>
    </citation>
    <scope>NUCLEOTIDE SEQUENCE [LARGE SCALE GENOMIC DNA]</scope>
    <source>
        <tissue evidence="1">Muscle</tissue>
    </source>
</reference>
<name>A0A4Z2EI05_9TELE</name>
<proteinExistence type="predicted"/>